<gene>
    <name evidence="1" type="ORF">K2173_008207</name>
</gene>
<dbReference type="AlphaFoldDB" id="A0AAV8UCP9"/>
<protein>
    <submittedName>
        <fullName evidence="1">Uncharacterized protein</fullName>
    </submittedName>
</protein>
<name>A0AAV8UCP9_9ROSI</name>
<evidence type="ECO:0000313" key="1">
    <source>
        <dbReference type="EMBL" id="KAJ8898898.1"/>
    </source>
</evidence>
<evidence type="ECO:0000313" key="2">
    <source>
        <dbReference type="Proteomes" id="UP001159364"/>
    </source>
</evidence>
<reference evidence="1 2" key="1">
    <citation type="submission" date="2021-09" db="EMBL/GenBank/DDBJ databases">
        <title>Genomic insights and catalytic innovation underlie evolution of tropane alkaloids biosynthesis.</title>
        <authorList>
            <person name="Wang Y.-J."/>
            <person name="Tian T."/>
            <person name="Huang J.-P."/>
            <person name="Huang S.-X."/>
        </authorList>
    </citation>
    <scope>NUCLEOTIDE SEQUENCE [LARGE SCALE GENOMIC DNA]</scope>
    <source>
        <strain evidence="1">KIB-2018</strain>
        <tissue evidence="1">Leaf</tissue>
    </source>
</reference>
<organism evidence="1 2">
    <name type="scientific">Erythroxylum novogranatense</name>
    <dbReference type="NCBI Taxonomy" id="1862640"/>
    <lineage>
        <taxon>Eukaryota</taxon>
        <taxon>Viridiplantae</taxon>
        <taxon>Streptophyta</taxon>
        <taxon>Embryophyta</taxon>
        <taxon>Tracheophyta</taxon>
        <taxon>Spermatophyta</taxon>
        <taxon>Magnoliopsida</taxon>
        <taxon>eudicotyledons</taxon>
        <taxon>Gunneridae</taxon>
        <taxon>Pentapetalae</taxon>
        <taxon>rosids</taxon>
        <taxon>fabids</taxon>
        <taxon>Malpighiales</taxon>
        <taxon>Erythroxylaceae</taxon>
        <taxon>Erythroxylum</taxon>
    </lineage>
</organism>
<accession>A0AAV8UCP9</accession>
<sequence>MLTRRSFASPPPFVVLPFYCDCGATYQSRHLNFGLSRGTRKLEVSSLKAGFWDSLRSG</sequence>
<comment type="caution">
    <text evidence="1">The sequence shown here is derived from an EMBL/GenBank/DDBJ whole genome shotgun (WGS) entry which is preliminary data.</text>
</comment>
<dbReference type="Proteomes" id="UP001159364">
    <property type="component" value="Linkage Group LG08"/>
</dbReference>
<dbReference type="EMBL" id="JAIWQS010000008">
    <property type="protein sequence ID" value="KAJ8898898.1"/>
    <property type="molecule type" value="Genomic_DNA"/>
</dbReference>
<proteinExistence type="predicted"/>
<keyword evidence="2" id="KW-1185">Reference proteome</keyword>